<dbReference type="InterPro" id="IPR011057">
    <property type="entry name" value="Mss4-like_sf"/>
</dbReference>
<dbReference type="PROSITE" id="PS51891">
    <property type="entry name" value="CENP_V_GFA"/>
    <property type="match status" value="1"/>
</dbReference>
<dbReference type="Proteomes" id="UP000000238">
    <property type="component" value="Chromosome"/>
</dbReference>
<feature type="domain" description="CENP-V/GFA" evidence="4">
    <location>
        <begin position="1"/>
        <end position="112"/>
    </location>
</feature>
<accession>Q2SME2</accession>
<evidence type="ECO:0000259" key="4">
    <source>
        <dbReference type="PROSITE" id="PS51891"/>
    </source>
</evidence>
<organism evidence="5 6">
    <name type="scientific">Hahella chejuensis (strain KCTC 2396)</name>
    <dbReference type="NCBI Taxonomy" id="349521"/>
    <lineage>
        <taxon>Bacteria</taxon>
        <taxon>Pseudomonadati</taxon>
        <taxon>Pseudomonadota</taxon>
        <taxon>Gammaproteobacteria</taxon>
        <taxon>Oceanospirillales</taxon>
        <taxon>Hahellaceae</taxon>
        <taxon>Hahella</taxon>
    </lineage>
</organism>
<dbReference type="RefSeq" id="WP_011395255.1">
    <property type="nucleotide sequence ID" value="NC_007645.1"/>
</dbReference>
<sequence length="112" mass="12599">MEITCHCGNVKLSMARPPAEVGKCNCSICRRYAALWGYYSPEEVEIGFEKEKSVFYIWGDRELEFHRCNLCGCVTHYVTTPKCPGEIVAINMNMAPLDVLATIPVREIHGAD</sequence>
<name>Q2SME2_HAHCH</name>
<dbReference type="SUPFAM" id="SSF51316">
    <property type="entry name" value="Mss4-like"/>
    <property type="match status" value="1"/>
</dbReference>
<evidence type="ECO:0000256" key="1">
    <source>
        <dbReference type="ARBA" id="ARBA00005495"/>
    </source>
</evidence>
<dbReference type="PANTHER" id="PTHR28620">
    <property type="entry name" value="CENTROMERE PROTEIN V"/>
    <property type="match status" value="1"/>
</dbReference>
<comment type="similarity">
    <text evidence="1">Belongs to the Gfa family.</text>
</comment>
<dbReference type="Pfam" id="PF04828">
    <property type="entry name" value="GFA"/>
    <property type="match status" value="1"/>
</dbReference>
<dbReference type="GO" id="GO:0046872">
    <property type="term" value="F:metal ion binding"/>
    <property type="evidence" value="ECO:0007669"/>
    <property type="project" value="UniProtKB-KW"/>
</dbReference>
<dbReference type="HOGENOM" id="CLU_055491_7_1_6"/>
<dbReference type="EMBL" id="CP000155">
    <property type="protein sequence ID" value="ABC28182.1"/>
    <property type="molecule type" value="Genomic_DNA"/>
</dbReference>
<gene>
    <name evidence="5" type="ordered locus">HCH_10005</name>
</gene>
<dbReference type="KEGG" id="hch:HCH_10005"/>
<dbReference type="AlphaFoldDB" id="Q2SME2"/>
<dbReference type="Gene3D" id="2.170.150.70">
    <property type="match status" value="1"/>
</dbReference>
<evidence type="ECO:0000256" key="2">
    <source>
        <dbReference type="ARBA" id="ARBA00022723"/>
    </source>
</evidence>
<protein>
    <submittedName>
        <fullName evidence="5">Uncharacterized conserved protein</fullName>
    </submittedName>
</protein>
<dbReference type="eggNOG" id="COG3791">
    <property type="taxonomic scope" value="Bacteria"/>
</dbReference>
<keyword evidence="6" id="KW-1185">Reference proteome</keyword>
<dbReference type="GO" id="GO:0016846">
    <property type="term" value="F:carbon-sulfur lyase activity"/>
    <property type="evidence" value="ECO:0007669"/>
    <property type="project" value="InterPro"/>
</dbReference>
<dbReference type="PANTHER" id="PTHR28620:SF1">
    <property type="entry name" value="CENP-V_GFA DOMAIN-CONTAINING PROTEIN"/>
    <property type="match status" value="1"/>
</dbReference>
<keyword evidence="3" id="KW-0862">Zinc</keyword>
<dbReference type="STRING" id="349521.HCH_10005"/>
<reference evidence="5 6" key="1">
    <citation type="journal article" date="2005" name="Nucleic Acids Res.">
        <title>Genomic blueprint of Hahella chejuensis, a marine microbe producing an algicidal agent.</title>
        <authorList>
            <person name="Jeong H."/>
            <person name="Yim J.H."/>
            <person name="Lee C."/>
            <person name="Choi S.-H."/>
            <person name="Park Y.K."/>
            <person name="Yoon S.H."/>
            <person name="Hur C.-G."/>
            <person name="Kang H.-Y."/>
            <person name="Kim D."/>
            <person name="Lee H.H."/>
            <person name="Park K.H."/>
            <person name="Park S.-H."/>
            <person name="Park H.-S."/>
            <person name="Lee H.K."/>
            <person name="Oh T.K."/>
            <person name="Kim J.F."/>
        </authorList>
    </citation>
    <scope>NUCLEOTIDE SEQUENCE [LARGE SCALE GENOMIC DNA]</scope>
    <source>
        <strain evidence="5 6">KCTC 2396</strain>
    </source>
</reference>
<evidence type="ECO:0000256" key="3">
    <source>
        <dbReference type="ARBA" id="ARBA00022833"/>
    </source>
</evidence>
<dbReference type="InterPro" id="IPR006913">
    <property type="entry name" value="CENP-V/GFA"/>
</dbReference>
<keyword evidence="2" id="KW-0479">Metal-binding</keyword>
<dbReference type="InterPro" id="IPR052355">
    <property type="entry name" value="CENP-V-like"/>
</dbReference>
<evidence type="ECO:0000313" key="6">
    <source>
        <dbReference type="Proteomes" id="UP000000238"/>
    </source>
</evidence>
<evidence type="ECO:0000313" key="5">
    <source>
        <dbReference type="EMBL" id="ABC28182.1"/>
    </source>
</evidence>
<proteinExistence type="inferred from homology"/>
<dbReference type="OrthoDB" id="4188830at2"/>